<dbReference type="GeneID" id="26840015"/>
<dbReference type="PANTHER" id="PTHR43092">
    <property type="entry name" value="L-CYSTEINE DESULFHYDRASE"/>
    <property type="match status" value="1"/>
</dbReference>
<dbReference type="AlphaFoldDB" id="A0A0V1PZ82"/>
<dbReference type="SUPFAM" id="SSF53383">
    <property type="entry name" value="PLP-dependent transferases"/>
    <property type="match status" value="1"/>
</dbReference>
<evidence type="ECO:0000259" key="2">
    <source>
        <dbReference type="Pfam" id="PF00266"/>
    </source>
</evidence>
<protein>
    <recommendedName>
        <fullName evidence="2">Aminotransferase class V domain-containing protein</fullName>
    </recommendedName>
</protein>
<keyword evidence="4" id="KW-1185">Reference proteome</keyword>
<evidence type="ECO:0000313" key="3">
    <source>
        <dbReference type="EMBL" id="KSA01247.1"/>
    </source>
</evidence>
<proteinExistence type="predicted"/>
<feature type="domain" description="Aminotransferase class V" evidence="2">
    <location>
        <begin position="78"/>
        <end position="259"/>
    </location>
</feature>
<comment type="caution">
    <text evidence="3">The sequence shown here is derived from an EMBL/GenBank/DDBJ whole genome shotgun (WGS) entry which is preliminary data.</text>
</comment>
<dbReference type="Gene3D" id="3.40.640.10">
    <property type="entry name" value="Type I PLP-dependent aspartate aminotransferase-like (Major domain)"/>
    <property type="match status" value="1"/>
</dbReference>
<dbReference type="OrthoDB" id="5978656at2759"/>
<dbReference type="Pfam" id="PF00266">
    <property type="entry name" value="Aminotran_5"/>
    <property type="match status" value="1"/>
</dbReference>
<dbReference type="Gene3D" id="3.90.1150.10">
    <property type="entry name" value="Aspartate Aminotransferase, domain 1"/>
    <property type="match status" value="1"/>
</dbReference>
<dbReference type="EMBL" id="LMYN01000059">
    <property type="protein sequence ID" value="KSA01247.1"/>
    <property type="molecule type" value="Genomic_DNA"/>
</dbReference>
<evidence type="ECO:0000313" key="4">
    <source>
        <dbReference type="Proteomes" id="UP000054251"/>
    </source>
</evidence>
<evidence type="ECO:0000256" key="1">
    <source>
        <dbReference type="ARBA" id="ARBA00022898"/>
    </source>
</evidence>
<accession>A0A0V1PZ82</accession>
<gene>
    <name evidence="3" type="ORF">AC631_03006</name>
</gene>
<organism evidence="3 4">
    <name type="scientific">Debaryomyces fabryi</name>
    <dbReference type="NCBI Taxonomy" id="58627"/>
    <lineage>
        <taxon>Eukaryota</taxon>
        <taxon>Fungi</taxon>
        <taxon>Dikarya</taxon>
        <taxon>Ascomycota</taxon>
        <taxon>Saccharomycotina</taxon>
        <taxon>Pichiomycetes</taxon>
        <taxon>Debaryomycetaceae</taxon>
        <taxon>Debaryomyces</taxon>
    </lineage>
</organism>
<dbReference type="InterPro" id="IPR015421">
    <property type="entry name" value="PyrdxlP-dep_Trfase_major"/>
</dbReference>
<sequence length="447" mass="51441">MSPYQPVIPFGKQFREEFFTLLDHEVTPVNHGSYGLTPTPVLNKFIECIRDENKFPDKFVKVRQQAEYIHSIKIIAEEVLKCDYHNLAIVDNATSAVNTILRLYPFEKGDKIVMPSTVYESCGNTVKFLQKNIGIVPVYVELEYPLSDDDIVNKFEKVFQGSSIKLCLFDVIISNPGIRFPFERLTKLCQKYKVLSLIDGAHSVGILPMDLGVLKPDFYTSNLHKWLFVPRGCAILYVGSKHFSSIETMPIGHVFVDSEDSLSYPPEMELIEKFKFVATKTFAQVSCIEAAINFRRNACVGESTIYEYCNDLCHKVGLLITKDKWHGMSILNDGFDTVTTMINIEVPIDNIAKRENIVMDNSSTEQQVKFLRFSRTFIEQEMINKYHTFIPMFYHHGKLYARFSCQIYNELDDYDYASDVVLKVLKSLFNSDMFTKWYNEQNGSGKE</sequence>
<dbReference type="Proteomes" id="UP000054251">
    <property type="component" value="Unassembled WGS sequence"/>
</dbReference>
<dbReference type="InterPro" id="IPR000192">
    <property type="entry name" value="Aminotrans_V_dom"/>
</dbReference>
<dbReference type="RefSeq" id="XP_015467349.1">
    <property type="nucleotide sequence ID" value="XM_015611835.1"/>
</dbReference>
<dbReference type="InterPro" id="IPR015422">
    <property type="entry name" value="PyrdxlP-dep_Trfase_small"/>
</dbReference>
<keyword evidence="1" id="KW-0663">Pyridoxal phosphate</keyword>
<dbReference type="PANTHER" id="PTHR43092:SF2">
    <property type="entry name" value="HERCYNYLCYSTEINE SULFOXIDE LYASE"/>
    <property type="match status" value="1"/>
</dbReference>
<reference evidence="3 4" key="1">
    <citation type="submission" date="2015-11" db="EMBL/GenBank/DDBJ databases">
        <title>The genome of Debaryomyces fabryi.</title>
        <authorList>
            <person name="Tafer H."/>
            <person name="Lopandic K."/>
        </authorList>
    </citation>
    <scope>NUCLEOTIDE SEQUENCE [LARGE SCALE GENOMIC DNA]</scope>
    <source>
        <strain evidence="3 4">CBS 789</strain>
    </source>
</reference>
<name>A0A0V1PZ82_9ASCO</name>
<dbReference type="InterPro" id="IPR015424">
    <property type="entry name" value="PyrdxlP-dep_Trfase"/>
</dbReference>